<sequence>MKLSGKRAVFLLYACALLLPALSCSFTEWAGTAGETAEAETLARQIRAGGVTAETGADSGTKRQEAVEEEKARRVALTFDDGPSPSWTPELLDGLKERNVQATFFLIGMYAVQYPEIVERMDREGHLIGNHTYHHVQLDLEDEEHLSREIGDTDKVIYLITGKHTEYVRPPFGVWDEKLEEELQVLPVLWTVDPLDWTTENADQIVEKVVTEAEDGDIILLHDCYASSVEAALRIVDILQAEGFAFVTADELMLP</sequence>
<reference evidence="5 6" key="1">
    <citation type="journal article" date="2021" name="Sci. Rep.">
        <title>The distribution of antibiotic resistance genes in chicken gut microbiota commensals.</title>
        <authorList>
            <person name="Juricova H."/>
            <person name="Matiasovicova J."/>
            <person name="Kubasova T."/>
            <person name="Cejkova D."/>
            <person name="Rychlik I."/>
        </authorList>
    </citation>
    <scope>NUCLEOTIDE SEQUENCE [LARGE SCALE GENOMIC DNA]</scope>
    <source>
        <strain evidence="5 6">An773</strain>
    </source>
</reference>
<accession>A0ABS2E7K7</accession>
<proteinExistence type="predicted"/>
<dbReference type="Gene3D" id="3.20.20.370">
    <property type="entry name" value="Glycoside hydrolase/deacetylase"/>
    <property type="match status" value="1"/>
</dbReference>
<keyword evidence="2" id="KW-0378">Hydrolase</keyword>
<dbReference type="Pfam" id="PF01522">
    <property type="entry name" value="Polysacc_deac_1"/>
    <property type="match status" value="1"/>
</dbReference>
<evidence type="ECO:0000313" key="6">
    <source>
        <dbReference type="Proteomes" id="UP000716906"/>
    </source>
</evidence>
<feature type="chain" id="PRO_5046738023" evidence="3">
    <location>
        <begin position="31"/>
        <end position="255"/>
    </location>
</feature>
<feature type="signal peptide" evidence="3">
    <location>
        <begin position="1"/>
        <end position="30"/>
    </location>
</feature>
<dbReference type="InterPro" id="IPR011330">
    <property type="entry name" value="Glyco_hydro/deAcase_b/a-brl"/>
</dbReference>
<evidence type="ECO:0000256" key="1">
    <source>
        <dbReference type="ARBA" id="ARBA00022723"/>
    </source>
</evidence>
<keyword evidence="3" id="KW-0732">Signal</keyword>
<dbReference type="RefSeq" id="WP_138303408.1">
    <property type="nucleotide sequence ID" value="NZ_JACLYY010000004.1"/>
</dbReference>
<name>A0ABS2E7K7_9FIRM</name>
<dbReference type="InterPro" id="IPR050248">
    <property type="entry name" value="Polysacc_deacetylase_ArnD"/>
</dbReference>
<organism evidence="5 6">
    <name type="scientific">Faecalicatena fissicatena</name>
    <dbReference type="NCBI Taxonomy" id="290055"/>
    <lineage>
        <taxon>Bacteria</taxon>
        <taxon>Bacillati</taxon>
        <taxon>Bacillota</taxon>
        <taxon>Clostridia</taxon>
        <taxon>Lachnospirales</taxon>
        <taxon>Lachnospiraceae</taxon>
        <taxon>Faecalicatena</taxon>
    </lineage>
</organism>
<feature type="domain" description="NodB homology" evidence="4">
    <location>
        <begin position="73"/>
        <end position="247"/>
    </location>
</feature>
<evidence type="ECO:0000256" key="3">
    <source>
        <dbReference type="SAM" id="SignalP"/>
    </source>
</evidence>
<dbReference type="SUPFAM" id="SSF88713">
    <property type="entry name" value="Glycoside hydrolase/deacetylase"/>
    <property type="match status" value="1"/>
</dbReference>
<dbReference type="PANTHER" id="PTHR10587:SF133">
    <property type="entry name" value="CHITIN DEACETYLASE 1-RELATED"/>
    <property type="match status" value="1"/>
</dbReference>
<dbReference type="PROSITE" id="PS51677">
    <property type="entry name" value="NODB"/>
    <property type="match status" value="1"/>
</dbReference>
<keyword evidence="6" id="KW-1185">Reference proteome</keyword>
<dbReference type="PANTHER" id="PTHR10587">
    <property type="entry name" value="GLYCOSYL TRANSFERASE-RELATED"/>
    <property type="match status" value="1"/>
</dbReference>
<protein>
    <submittedName>
        <fullName evidence="5">Polysaccharide deacetylase family protein</fullName>
    </submittedName>
</protein>
<evidence type="ECO:0000259" key="4">
    <source>
        <dbReference type="PROSITE" id="PS51677"/>
    </source>
</evidence>
<evidence type="ECO:0000256" key="2">
    <source>
        <dbReference type="ARBA" id="ARBA00022801"/>
    </source>
</evidence>
<keyword evidence="1" id="KW-0479">Metal-binding</keyword>
<dbReference type="Proteomes" id="UP000716906">
    <property type="component" value="Unassembled WGS sequence"/>
</dbReference>
<comment type="caution">
    <text evidence="5">The sequence shown here is derived from an EMBL/GenBank/DDBJ whole genome shotgun (WGS) entry which is preliminary data.</text>
</comment>
<gene>
    <name evidence="5" type="ORF">H7U36_05705</name>
</gene>
<dbReference type="EMBL" id="JACLYY010000004">
    <property type="protein sequence ID" value="MBM6737604.1"/>
    <property type="molecule type" value="Genomic_DNA"/>
</dbReference>
<evidence type="ECO:0000313" key="5">
    <source>
        <dbReference type="EMBL" id="MBM6737604.1"/>
    </source>
</evidence>
<dbReference type="InterPro" id="IPR002509">
    <property type="entry name" value="NODB_dom"/>
</dbReference>